<dbReference type="Gene3D" id="2.130.10.10">
    <property type="entry name" value="YVTN repeat-like/Quinoprotein amine dehydrogenase"/>
    <property type="match status" value="1"/>
</dbReference>
<gene>
    <name evidence="2" type="ORF">METZ01_LOCUS288693</name>
</gene>
<feature type="domain" description="Pyrrolo-quinoline quinone repeat" evidence="1">
    <location>
        <begin position="114"/>
        <end position="232"/>
    </location>
</feature>
<proteinExistence type="predicted"/>
<feature type="non-terminal residue" evidence="2">
    <location>
        <position position="250"/>
    </location>
</feature>
<protein>
    <recommendedName>
        <fullName evidence="1">Pyrrolo-quinoline quinone repeat domain-containing protein</fullName>
    </recommendedName>
</protein>
<dbReference type="InterPro" id="IPR015943">
    <property type="entry name" value="WD40/YVTN_repeat-like_dom_sf"/>
</dbReference>
<dbReference type="PANTHER" id="PTHR34512:SF30">
    <property type="entry name" value="OUTER MEMBRANE PROTEIN ASSEMBLY FACTOR BAMB"/>
    <property type="match status" value="1"/>
</dbReference>
<evidence type="ECO:0000313" key="2">
    <source>
        <dbReference type="EMBL" id="SVC35839.1"/>
    </source>
</evidence>
<evidence type="ECO:0000259" key="1">
    <source>
        <dbReference type="Pfam" id="PF13360"/>
    </source>
</evidence>
<dbReference type="EMBL" id="UINC01086934">
    <property type="protein sequence ID" value="SVC35839.1"/>
    <property type="molecule type" value="Genomic_DNA"/>
</dbReference>
<name>A0A382LGL9_9ZZZZ</name>
<dbReference type="PANTHER" id="PTHR34512">
    <property type="entry name" value="CELL SURFACE PROTEIN"/>
    <property type="match status" value="1"/>
</dbReference>
<dbReference type="Pfam" id="PF13360">
    <property type="entry name" value="PQQ_2"/>
    <property type="match status" value="1"/>
</dbReference>
<reference evidence="2" key="1">
    <citation type="submission" date="2018-05" db="EMBL/GenBank/DDBJ databases">
        <authorList>
            <person name="Lanie J.A."/>
            <person name="Ng W.-L."/>
            <person name="Kazmierczak K.M."/>
            <person name="Andrzejewski T.M."/>
            <person name="Davidsen T.M."/>
            <person name="Wayne K.J."/>
            <person name="Tettelin H."/>
            <person name="Glass J.I."/>
            <person name="Rusch D."/>
            <person name="Podicherti R."/>
            <person name="Tsui H.-C.T."/>
            <person name="Winkler M.E."/>
        </authorList>
    </citation>
    <scope>NUCLEOTIDE SEQUENCE</scope>
</reference>
<sequence length="250" mass="27500">MSKKAYASSAKISSEMPSHSRRTALHALATLLLLSRSVSGQTQAYRKPKSLSPDAVTQDWTSFLGPSHNGISAETKLRRQLPPPLVWEFEKGSGYASPAIAGEHLIFVHRLRNEEIVECLHPETGSTRWQHRYPTTYEDRYGYNNGPRSSPVVDNERVYTLGAQGKAHCLDLKSGNVVWERDLRADYNLSQDFFGTASTPLVDSDLLIINVGAPSGPCVVGLDVATGREVWQAGIEWGPSYASPVPSIIH</sequence>
<accession>A0A382LGL9</accession>
<dbReference type="SUPFAM" id="SSF50998">
    <property type="entry name" value="Quinoprotein alcohol dehydrogenase-like"/>
    <property type="match status" value="1"/>
</dbReference>
<dbReference type="InterPro" id="IPR011047">
    <property type="entry name" value="Quinoprotein_ADH-like_sf"/>
</dbReference>
<organism evidence="2">
    <name type="scientific">marine metagenome</name>
    <dbReference type="NCBI Taxonomy" id="408172"/>
    <lineage>
        <taxon>unclassified sequences</taxon>
        <taxon>metagenomes</taxon>
        <taxon>ecological metagenomes</taxon>
    </lineage>
</organism>
<dbReference type="InterPro" id="IPR002372">
    <property type="entry name" value="PQQ_rpt_dom"/>
</dbReference>
<dbReference type="AlphaFoldDB" id="A0A382LGL9"/>